<gene>
    <name evidence="2" type="ORF">COU95_03075</name>
</gene>
<comment type="caution">
    <text evidence="2">The sequence shown here is derived from an EMBL/GenBank/DDBJ whole genome shotgun (WGS) entry which is preliminary data.</text>
</comment>
<feature type="transmembrane region" description="Helical" evidence="1">
    <location>
        <begin position="71"/>
        <end position="88"/>
    </location>
</feature>
<reference evidence="3" key="1">
    <citation type="submission" date="2017-09" db="EMBL/GenBank/DDBJ databases">
        <title>Depth-based differentiation of microbial function through sediment-hosted aquifers and enrichment of novel symbionts in the deep terrestrial subsurface.</title>
        <authorList>
            <person name="Probst A.J."/>
            <person name="Ladd B."/>
            <person name="Jarett J.K."/>
            <person name="Geller-Mcgrath D.E."/>
            <person name="Sieber C.M.K."/>
            <person name="Emerson J.B."/>
            <person name="Anantharaman K."/>
            <person name="Thomas B.C."/>
            <person name="Malmstrom R."/>
            <person name="Stieglmeier M."/>
            <person name="Klingl A."/>
            <person name="Woyke T."/>
            <person name="Ryan C.M."/>
            <person name="Banfield J.F."/>
        </authorList>
    </citation>
    <scope>NUCLEOTIDE SEQUENCE [LARGE SCALE GENOMIC DNA]</scope>
</reference>
<feature type="transmembrane region" description="Helical" evidence="1">
    <location>
        <begin position="46"/>
        <end position="64"/>
    </location>
</feature>
<keyword evidence="1" id="KW-0472">Membrane</keyword>
<dbReference type="PANTHER" id="PTHR10790:SF51">
    <property type="entry name" value="TETRATRICOPEPTIDE REPEAT PROTEIN"/>
    <property type="match status" value="1"/>
</dbReference>
<feature type="transmembrane region" description="Helical" evidence="1">
    <location>
        <begin position="118"/>
        <end position="139"/>
    </location>
</feature>
<feature type="transmembrane region" description="Helical" evidence="1">
    <location>
        <begin position="94"/>
        <end position="111"/>
    </location>
</feature>
<feature type="transmembrane region" description="Helical" evidence="1">
    <location>
        <begin position="207"/>
        <end position="226"/>
    </location>
</feature>
<dbReference type="EMBL" id="PFEK01000062">
    <property type="protein sequence ID" value="PJE67300.1"/>
    <property type="molecule type" value="Genomic_DNA"/>
</dbReference>
<feature type="non-terminal residue" evidence="2">
    <location>
        <position position="1"/>
    </location>
</feature>
<dbReference type="PANTHER" id="PTHR10790">
    <property type="entry name" value="TPR-DOMAIN CONTAINING PROTEIN"/>
    <property type="match status" value="1"/>
</dbReference>
<keyword evidence="1" id="KW-1133">Transmembrane helix</keyword>
<dbReference type="Pfam" id="PF10060">
    <property type="entry name" value="DUF2298"/>
    <property type="match status" value="2"/>
</dbReference>
<proteinExistence type="predicted"/>
<feature type="transmembrane region" description="Helical" evidence="1">
    <location>
        <begin position="272"/>
        <end position="294"/>
    </location>
</feature>
<keyword evidence="1" id="KW-0812">Transmembrane</keyword>
<sequence length="450" mass="52245">LTHNFNFAAYWYPDATRFIVEKFGALDNTIHEFPIYSFVVSDLHGHVSNIPFVLLFLATAFTIFASKKPSLYLYIFISLLLGVLYMTNSWDFPIYFLILGATIFYFNYLKYGFSFKSFLNIGLLVVLVLIGSILFSLPFHLHFSQMAKGIAPVSAHSPFWQLLVLWGYQWIIGLSFIVFLVLKKLRITNYPASAKASAGKQLQIPDIYILILFIIATSLIIIPEFFYVKDIYISSYHRANTMFKLVYQSFMMYGLASGYIIVRILTSLKKKVLKFMLFAFCFLLFTFVFIYPYFATNSYYGNLKIYHGLYGLSFLKRTSPDDYQAIIWLKENIKGQPVVLEASGDSYTLFNRVSALTGLPTIQGWLVHEWLWRGSFDEPGKRAGEVQTIYETKNKNQALEIIKKYHVEYIFVGEKEREKYKISEEKFAQIGEIVFQSGKTRIYKIELTNW</sequence>
<dbReference type="Proteomes" id="UP000231474">
    <property type="component" value="Unassembled WGS sequence"/>
</dbReference>
<dbReference type="AlphaFoldDB" id="A0A2M8L2Z9"/>
<feature type="transmembrane region" description="Helical" evidence="1">
    <location>
        <begin position="246"/>
        <end position="265"/>
    </location>
</feature>
<dbReference type="InterPro" id="IPR018746">
    <property type="entry name" value="DUF2298"/>
</dbReference>
<organism evidence="2 3">
    <name type="scientific">Candidatus Shapirobacteria bacterium CG10_big_fil_rev_8_21_14_0_10_40_9</name>
    <dbReference type="NCBI Taxonomy" id="1974888"/>
    <lineage>
        <taxon>Bacteria</taxon>
        <taxon>Candidatus Shapironibacteriota</taxon>
    </lineage>
</organism>
<evidence type="ECO:0000313" key="2">
    <source>
        <dbReference type="EMBL" id="PJE67300.1"/>
    </source>
</evidence>
<evidence type="ECO:0008006" key="4">
    <source>
        <dbReference type="Google" id="ProtNLM"/>
    </source>
</evidence>
<feature type="transmembrane region" description="Helical" evidence="1">
    <location>
        <begin position="159"/>
        <end position="182"/>
    </location>
</feature>
<evidence type="ECO:0000256" key="1">
    <source>
        <dbReference type="SAM" id="Phobius"/>
    </source>
</evidence>
<evidence type="ECO:0000313" key="3">
    <source>
        <dbReference type="Proteomes" id="UP000231474"/>
    </source>
</evidence>
<name>A0A2M8L2Z9_9BACT</name>
<protein>
    <recommendedName>
        <fullName evidence="4">Glycosyltransferase RgtA/B/C/D-like domain-containing protein</fullName>
    </recommendedName>
</protein>
<accession>A0A2M8L2Z9</accession>